<evidence type="ECO:0000313" key="10">
    <source>
        <dbReference type="EMBL" id="GGH81188.1"/>
    </source>
</evidence>
<evidence type="ECO:0000313" key="11">
    <source>
        <dbReference type="Proteomes" id="UP000627292"/>
    </source>
</evidence>
<feature type="domain" description="Mechanosensitive ion channel transmembrane helices 2/3" evidence="9">
    <location>
        <begin position="151"/>
        <end position="189"/>
    </location>
</feature>
<keyword evidence="6 7" id="KW-0472">Membrane</keyword>
<dbReference type="InterPro" id="IPR011014">
    <property type="entry name" value="MscS_channel_TM-2"/>
</dbReference>
<dbReference type="InterPro" id="IPR006685">
    <property type="entry name" value="MscS_channel_2nd"/>
</dbReference>
<dbReference type="Pfam" id="PF21088">
    <property type="entry name" value="MS_channel_1st"/>
    <property type="match status" value="1"/>
</dbReference>
<reference evidence="10" key="1">
    <citation type="journal article" date="2014" name="Int. J. Syst. Evol. Microbiol.">
        <title>Complete genome sequence of Corynebacterium casei LMG S-19264T (=DSM 44701T), isolated from a smear-ripened cheese.</title>
        <authorList>
            <consortium name="US DOE Joint Genome Institute (JGI-PGF)"/>
            <person name="Walter F."/>
            <person name="Albersmeier A."/>
            <person name="Kalinowski J."/>
            <person name="Ruckert C."/>
        </authorList>
    </citation>
    <scope>NUCLEOTIDE SEQUENCE</scope>
    <source>
        <strain evidence="10">CGMCC 1.15290</strain>
    </source>
</reference>
<dbReference type="Pfam" id="PF00924">
    <property type="entry name" value="MS_channel_2nd"/>
    <property type="match status" value="1"/>
</dbReference>
<name>A0A917J353_9BACT</name>
<evidence type="ECO:0000256" key="1">
    <source>
        <dbReference type="ARBA" id="ARBA00004651"/>
    </source>
</evidence>
<evidence type="ECO:0000259" key="9">
    <source>
        <dbReference type="Pfam" id="PF21088"/>
    </source>
</evidence>
<keyword evidence="4 7" id="KW-0812">Transmembrane</keyword>
<dbReference type="RefSeq" id="WP_188958359.1">
    <property type="nucleotide sequence ID" value="NZ_BMIB01000006.1"/>
</dbReference>
<gene>
    <name evidence="10" type="ORF">GCM10011379_53190</name>
</gene>
<dbReference type="SUPFAM" id="SSF82861">
    <property type="entry name" value="Mechanosensitive channel protein MscS (YggB), transmembrane region"/>
    <property type="match status" value="1"/>
</dbReference>
<dbReference type="Gene3D" id="2.30.30.60">
    <property type="match status" value="1"/>
</dbReference>
<comment type="caution">
    <text evidence="10">The sequence shown here is derived from an EMBL/GenBank/DDBJ whole genome shotgun (WGS) entry which is preliminary data.</text>
</comment>
<feature type="transmembrane region" description="Helical" evidence="7">
    <location>
        <begin position="58"/>
        <end position="79"/>
    </location>
</feature>
<sequence>MKELLLKTVFGNTIENYLIVAISIAVALLVKRFVSKYLAILLFKIFNRAGRTFHKAQFLQLIVGPLEWFLALFMIVIALDKLHLPFFLDFKIYRVESRDIIEAIANATLIILFIRLCIRVVQFFGAILEEKARESQAQSDSQLVVFFKDFFRVILIIVGGMLILRFSFHYNISNLLTGLSIVGAAIALATKESLENLIASFIIFFDKPFTTGDTVKVNGFTGAVEKIGLRSTRIRTDQKTFITVPNKQMVDTILDNITLRSQRKVELRLEVGLSATVPQLQALIAAIKETLKHDDVLSATVFLSDTGKSAHVITVDYFTSMHQTNDEFNAFREQINFKVITLLEQKETALAAASADVVIHQAPQP</sequence>
<dbReference type="Proteomes" id="UP000627292">
    <property type="component" value="Unassembled WGS sequence"/>
</dbReference>
<dbReference type="Gene3D" id="1.10.287.1260">
    <property type="match status" value="1"/>
</dbReference>
<evidence type="ECO:0000256" key="5">
    <source>
        <dbReference type="ARBA" id="ARBA00022989"/>
    </source>
</evidence>
<dbReference type="InterPro" id="IPR049142">
    <property type="entry name" value="MS_channel_1st"/>
</dbReference>
<feature type="transmembrane region" description="Helical" evidence="7">
    <location>
        <begin position="103"/>
        <end position="128"/>
    </location>
</feature>
<dbReference type="GO" id="GO:0008381">
    <property type="term" value="F:mechanosensitive monoatomic ion channel activity"/>
    <property type="evidence" value="ECO:0007669"/>
    <property type="project" value="UniProtKB-ARBA"/>
</dbReference>
<feature type="transmembrane region" description="Helical" evidence="7">
    <location>
        <begin position="20"/>
        <end position="46"/>
    </location>
</feature>
<feature type="domain" description="Mechanosensitive ion channel MscS" evidence="8">
    <location>
        <begin position="193"/>
        <end position="258"/>
    </location>
</feature>
<dbReference type="InterPro" id="IPR023408">
    <property type="entry name" value="MscS_beta-dom_sf"/>
</dbReference>
<evidence type="ECO:0000256" key="2">
    <source>
        <dbReference type="ARBA" id="ARBA00008017"/>
    </source>
</evidence>
<evidence type="ECO:0000256" key="4">
    <source>
        <dbReference type="ARBA" id="ARBA00022692"/>
    </source>
</evidence>
<protein>
    <submittedName>
        <fullName evidence="10">MscS family protein</fullName>
    </submittedName>
</protein>
<evidence type="ECO:0000259" key="8">
    <source>
        <dbReference type="Pfam" id="PF00924"/>
    </source>
</evidence>
<dbReference type="PANTHER" id="PTHR30566:SF5">
    <property type="entry name" value="MECHANOSENSITIVE ION CHANNEL PROTEIN 1, MITOCHONDRIAL-RELATED"/>
    <property type="match status" value="1"/>
</dbReference>
<keyword evidence="5 7" id="KW-1133">Transmembrane helix</keyword>
<dbReference type="EMBL" id="BMIB01000006">
    <property type="protein sequence ID" value="GGH81188.1"/>
    <property type="molecule type" value="Genomic_DNA"/>
</dbReference>
<keyword evidence="3" id="KW-1003">Cell membrane</keyword>
<evidence type="ECO:0000256" key="7">
    <source>
        <dbReference type="SAM" id="Phobius"/>
    </source>
</evidence>
<dbReference type="PANTHER" id="PTHR30566">
    <property type="entry name" value="YNAI-RELATED MECHANOSENSITIVE ION CHANNEL"/>
    <property type="match status" value="1"/>
</dbReference>
<comment type="similarity">
    <text evidence="2">Belongs to the MscS (TC 1.A.23) family.</text>
</comment>
<reference evidence="10" key="2">
    <citation type="submission" date="2020-09" db="EMBL/GenBank/DDBJ databases">
        <authorList>
            <person name="Sun Q."/>
            <person name="Zhou Y."/>
        </authorList>
    </citation>
    <scope>NUCLEOTIDE SEQUENCE</scope>
    <source>
        <strain evidence="10">CGMCC 1.15290</strain>
    </source>
</reference>
<proteinExistence type="inferred from homology"/>
<keyword evidence="11" id="KW-1185">Reference proteome</keyword>
<organism evidence="10 11">
    <name type="scientific">Filimonas zeae</name>
    <dbReference type="NCBI Taxonomy" id="1737353"/>
    <lineage>
        <taxon>Bacteria</taxon>
        <taxon>Pseudomonadati</taxon>
        <taxon>Bacteroidota</taxon>
        <taxon>Chitinophagia</taxon>
        <taxon>Chitinophagales</taxon>
        <taxon>Chitinophagaceae</taxon>
        <taxon>Filimonas</taxon>
    </lineage>
</organism>
<dbReference type="AlphaFoldDB" id="A0A917J353"/>
<dbReference type="InterPro" id="IPR010920">
    <property type="entry name" value="LSM_dom_sf"/>
</dbReference>
<evidence type="ECO:0000256" key="6">
    <source>
        <dbReference type="ARBA" id="ARBA00023136"/>
    </source>
</evidence>
<dbReference type="SUPFAM" id="SSF50182">
    <property type="entry name" value="Sm-like ribonucleoproteins"/>
    <property type="match status" value="1"/>
</dbReference>
<accession>A0A917J353</accession>
<feature type="transmembrane region" description="Helical" evidence="7">
    <location>
        <begin position="149"/>
        <end position="166"/>
    </location>
</feature>
<dbReference type="GO" id="GO:0005886">
    <property type="term" value="C:plasma membrane"/>
    <property type="evidence" value="ECO:0007669"/>
    <property type="project" value="UniProtKB-SubCell"/>
</dbReference>
<evidence type="ECO:0000256" key="3">
    <source>
        <dbReference type="ARBA" id="ARBA00022475"/>
    </source>
</evidence>
<comment type="subcellular location">
    <subcellularLocation>
        <location evidence="1">Cell membrane</location>
        <topology evidence="1">Multi-pass membrane protein</topology>
    </subcellularLocation>
</comment>